<dbReference type="GO" id="GO:0016740">
    <property type="term" value="F:transferase activity"/>
    <property type="evidence" value="ECO:0007669"/>
    <property type="project" value="UniProtKB-KW"/>
</dbReference>
<sequence length="369" mass="41735">MRKSIAILGIRGIPAAHGGFETFAEYLSLYLAEREWDVTVYCQEDDGAQDIHEDVWRGVRRIFVPTKRSGALGTVEFDWKSIRHAAKERHPLVLTLGYNTASFCAFYKLSGVKNVINMDGIEWMRDKWKPHERAWLWLNERIGCLIGDHLVADHPQIKEHLKTRVSEEKITMIPYGARPVESADASCLDQYGLEPGRFLCVIARPEPENSVLEVVQAFSRKPRGIKLLMLGKYDASANGFHAQVLSAASDEVIFPGAIYDKRVVDSIRFYSLAYIHGHRVGGTNPSLVEALGAKSAVVAHDNRFNRWVAGDGAIYFDSVDSCERVLESITSDSDLSKRLKAESWRRFNSEFTWGHVLAQYESLLIKFSR</sequence>
<protein>
    <submittedName>
        <fullName evidence="2">Glycosyltransferase family 1 protein</fullName>
    </submittedName>
</protein>
<name>A0A848GAE2_9RHOO</name>
<dbReference type="Proteomes" id="UP000580043">
    <property type="component" value="Unassembled WGS sequence"/>
</dbReference>
<proteinExistence type="predicted"/>
<keyword evidence="3" id="KW-1185">Reference proteome</keyword>
<reference evidence="2 3" key="1">
    <citation type="submission" date="2020-04" db="EMBL/GenBank/DDBJ databases">
        <title>Zoogloea sp. G-4-1-14 isolated from soil.</title>
        <authorList>
            <person name="Dahal R.H."/>
        </authorList>
    </citation>
    <scope>NUCLEOTIDE SEQUENCE [LARGE SCALE GENOMIC DNA]</scope>
    <source>
        <strain evidence="2 3">G-4-1-14</strain>
    </source>
</reference>
<comment type="caution">
    <text evidence="2">The sequence shown here is derived from an EMBL/GenBank/DDBJ whole genome shotgun (WGS) entry which is preliminary data.</text>
</comment>
<dbReference type="EMBL" id="JABBGA010000052">
    <property type="protein sequence ID" value="NML29117.1"/>
    <property type="molecule type" value="Genomic_DNA"/>
</dbReference>
<evidence type="ECO:0000313" key="2">
    <source>
        <dbReference type="EMBL" id="NML29117.1"/>
    </source>
</evidence>
<evidence type="ECO:0000313" key="3">
    <source>
        <dbReference type="Proteomes" id="UP000580043"/>
    </source>
</evidence>
<dbReference type="InterPro" id="IPR015393">
    <property type="entry name" value="DUF1972"/>
</dbReference>
<dbReference type="AlphaFoldDB" id="A0A848GAE2"/>
<dbReference type="Gene3D" id="3.40.50.2000">
    <property type="entry name" value="Glycogen Phosphorylase B"/>
    <property type="match status" value="2"/>
</dbReference>
<dbReference type="SUPFAM" id="SSF53756">
    <property type="entry name" value="UDP-Glycosyltransferase/glycogen phosphorylase"/>
    <property type="match status" value="1"/>
</dbReference>
<gene>
    <name evidence="2" type="ORF">HHL15_25570</name>
</gene>
<feature type="domain" description="DUF1972" evidence="1">
    <location>
        <begin position="3"/>
        <end position="177"/>
    </location>
</feature>
<keyword evidence="2" id="KW-0808">Transferase</keyword>
<dbReference type="Pfam" id="PF09314">
    <property type="entry name" value="DUF1972"/>
    <property type="match status" value="1"/>
</dbReference>
<dbReference type="PANTHER" id="PTHR12526">
    <property type="entry name" value="GLYCOSYLTRANSFERASE"/>
    <property type="match status" value="1"/>
</dbReference>
<accession>A0A848GAE2</accession>
<evidence type="ECO:0000259" key="1">
    <source>
        <dbReference type="Pfam" id="PF09314"/>
    </source>
</evidence>
<organism evidence="2 3">
    <name type="scientific">Zoogloea dura</name>
    <dbReference type="NCBI Taxonomy" id="2728840"/>
    <lineage>
        <taxon>Bacteria</taxon>
        <taxon>Pseudomonadati</taxon>
        <taxon>Pseudomonadota</taxon>
        <taxon>Betaproteobacteria</taxon>
        <taxon>Rhodocyclales</taxon>
        <taxon>Zoogloeaceae</taxon>
        <taxon>Zoogloea</taxon>
    </lineage>
</organism>
<dbReference type="PANTHER" id="PTHR12526:SF584">
    <property type="entry name" value="GLYCOSYLTRANSFERASE"/>
    <property type="match status" value="1"/>
</dbReference>